<dbReference type="PIRSF" id="PIRSF004919">
    <property type="entry name" value="TldD"/>
    <property type="match status" value="1"/>
</dbReference>
<dbReference type="Pfam" id="PF19290">
    <property type="entry name" value="PmbA_TldD_2nd"/>
    <property type="match status" value="1"/>
</dbReference>
<keyword evidence="2" id="KW-0645">Protease</keyword>
<accession>A0AA45HHW4</accession>
<feature type="domain" description="Metalloprotease TldD/E central" evidence="7">
    <location>
        <begin position="117"/>
        <end position="224"/>
    </location>
</feature>
<keyword evidence="3" id="KW-0378">Hydrolase</keyword>
<dbReference type="InterPro" id="IPR025502">
    <property type="entry name" value="TldD"/>
</dbReference>
<feature type="domain" description="Metalloprotease TldD/E C-terminal" evidence="6">
    <location>
        <begin position="232"/>
        <end position="462"/>
    </location>
</feature>
<evidence type="ECO:0000256" key="4">
    <source>
        <dbReference type="ARBA" id="ARBA00023049"/>
    </source>
</evidence>
<dbReference type="PANTHER" id="PTHR30624">
    <property type="entry name" value="UNCHARACTERIZED PROTEIN TLDD AND PMBA"/>
    <property type="match status" value="1"/>
</dbReference>
<dbReference type="InterPro" id="IPR045570">
    <property type="entry name" value="Metalloprtase-TldD/E_cen_dom"/>
</dbReference>
<dbReference type="EMBL" id="QGGI01000023">
    <property type="protein sequence ID" value="PWJ87528.1"/>
    <property type="molecule type" value="Genomic_DNA"/>
</dbReference>
<evidence type="ECO:0000313" key="9">
    <source>
        <dbReference type="Proteomes" id="UP000245921"/>
    </source>
</evidence>
<dbReference type="Proteomes" id="UP000245921">
    <property type="component" value="Unassembled WGS sequence"/>
</dbReference>
<dbReference type="RefSeq" id="WP_158274900.1">
    <property type="nucleotide sequence ID" value="NZ_JAMHJO010000018.1"/>
</dbReference>
<comment type="similarity">
    <text evidence="1">Belongs to the peptidase U62 family.</text>
</comment>
<dbReference type="InterPro" id="IPR045569">
    <property type="entry name" value="Metalloprtase-TldD/E_C"/>
</dbReference>
<name>A0AA45HHW4_9BACT</name>
<dbReference type="GO" id="GO:0006508">
    <property type="term" value="P:proteolysis"/>
    <property type="evidence" value="ECO:0007669"/>
    <property type="project" value="UniProtKB-KW"/>
</dbReference>
<keyword evidence="4" id="KW-0482">Metalloprotease</keyword>
<evidence type="ECO:0000259" key="7">
    <source>
        <dbReference type="Pfam" id="PF19290"/>
    </source>
</evidence>
<proteinExistence type="inferred from homology"/>
<dbReference type="InterPro" id="IPR035068">
    <property type="entry name" value="TldD/PmbA_N"/>
</dbReference>
<dbReference type="Gene3D" id="3.30.2290.10">
    <property type="entry name" value="PmbA/TldD superfamily"/>
    <property type="match status" value="1"/>
</dbReference>
<organism evidence="8 9">
    <name type="scientific">Oceanotoga teriensis</name>
    <dbReference type="NCBI Taxonomy" id="515440"/>
    <lineage>
        <taxon>Bacteria</taxon>
        <taxon>Thermotogati</taxon>
        <taxon>Thermotogota</taxon>
        <taxon>Thermotogae</taxon>
        <taxon>Petrotogales</taxon>
        <taxon>Petrotogaceae</taxon>
        <taxon>Oceanotoga</taxon>
    </lineage>
</organism>
<dbReference type="AlphaFoldDB" id="A0AA45HHW4"/>
<dbReference type="Pfam" id="PF19289">
    <property type="entry name" value="PmbA_TldD_3rd"/>
    <property type="match status" value="1"/>
</dbReference>
<evidence type="ECO:0000256" key="3">
    <source>
        <dbReference type="ARBA" id="ARBA00022801"/>
    </source>
</evidence>
<protein>
    <submittedName>
        <fullName evidence="8">Microcin-processing peptidase 2</fullName>
    </submittedName>
</protein>
<gene>
    <name evidence="8" type="ORF">C7380_1238</name>
</gene>
<sequence>MNLSHEEYSDILNKALSNGGEYAEIFFEEVYSNFIIYDNGKFEGSNFSSRKGASLRVVDGDETIFAHTNNPNYENLLQLSENLSKSASSMFKKNNIKIENFEKLEDRGLNDYDINFNDIGMNQKIEKINLAVNTCKEYDSRIKQITVRYGDTQRKVKIINSEGKIVEDIRNYPIFYVVTIAKNENDEMFTGLSGNSENKGFEFFTDEMIIKASKEACNQAIVQLEGEDAPAGEFTVILSAEAGGTMVHEACGHGMEADLVLSGSVYRDKVGKKIASEKITVIDDGTLPNKRGTLNYDDECNKTEKTVLIENGVLKGYMHSRITAKKFGVEPTGNGRRETYMHLPIVRMRNTLIAPGKDDPDEILKSVENGIFVKKMGGGQVDVISGDFQFGISEGYLIENGKLTKAIRGASLVGNGLKVLQSIDMVGNDLGFAVGTCGKDGQGAPVSDAQPTVRIPKMVVGGVVKGGDK</sequence>
<evidence type="ECO:0000259" key="6">
    <source>
        <dbReference type="Pfam" id="PF19289"/>
    </source>
</evidence>
<dbReference type="InterPro" id="IPR051463">
    <property type="entry name" value="Peptidase_U62_metallo"/>
</dbReference>
<evidence type="ECO:0000313" key="8">
    <source>
        <dbReference type="EMBL" id="PWJ87528.1"/>
    </source>
</evidence>
<dbReference type="GO" id="GO:0005829">
    <property type="term" value="C:cytosol"/>
    <property type="evidence" value="ECO:0007669"/>
    <property type="project" value="TreeGrafter"/>
</dbReference>
<dbReference type="Pfam" id="PF01523">
    <property type="entry name" value="PmbA_TldD_1st"/>
    <property type="match status" value="1"/>
</dbReference>
<evidence type="ECO:0000259" key="5">
    <source>
        <dbReference type="Pfam" id="PF01523"/>
    </source>
</evidence>
<evidence type="ECO:0000256" key="1">
    <source>
        <dbReference type="ARBA" id="ARBA00005836"/>
    </source>
</evidence>
<feature type="domain" description="Metalloprotease TldD/E N-terminal" evidence="5">
    <location>
        <begin position="23"/>
        <end position="87"/>
    </location>
</feature>
<dbReference type="InterPro" id="IPR036059">
    <property type="entry name" value="TldD/PmbA_sf"/>
</dbReference>
<dbReference type="PANTHER" id="PTHR30624:SF4">
    <property type="entry name" value="METALLOPROTEASE TLDD"/>
    <property type="match status" value="1"/>
</dbReference>
<keyword evidence="9" id="KW-1185">Reference proteome</keyword>
<dbReference type="SUPFAM" id="SSF111283">
    <property type="entry name" value="Putative modulator of DNA gyrase, PmbA/TldD"/>
    <property type="match status" value="1"/>
</dbReference>
<dbReference type="GO" id="GO:0008237">
    <property type="term" value="F:metallopeptidase activity"/>
    <property type="evidence" value="ECO:0007669"/>
    <property type="project" value="UniProtKB-KW"/>
</dbReference>
<evidence type="ECO:0000256" key="2">
    <source>
        <dbReference type="ARBA" id="ARBA00022670"/>
    </source>
</evidence>
<reference evidence="8 9" key="1">
    <citation type="submission" date="2018-05" db="EMBL/GenBank/DDBJ databases">
        <title>Genomic Encyclopedia of Type Strains, Phase IV (KMG-IV): sequencing the most valuable type-strain genomes for metagenomic binning, comparative biology and taxonomic classification.</title>
        <authorList>
            <person name="Goeker M."/>
        </authorList>
    </citation>
    <scope>NUCLEOTIDE SEQUENCE [LARGE SCALE GENOMIC DNA]</scope>
    <source>
        <strain evidence="8 9">DSM 24906</strain>
    </source>
</reference>
<dbReference type="InterPro" id="IPR002510">
    <property type="entry name" value="Metalloprtase-TldD/E_N"/>
</dbReference>
<comment type="caution">
    <text evidence="8">The sequence shown here is derived from an EMBL/GenBank/DDBJ whole genome shotgun (WGS) entry which is preliminary data.</text>
</comment>